<comment type="caution">
    <text evidence="2">The sequence shown here is derived from an EMBL/GenBank/DDBJ whole genome shotgun (WGS) entry which is preliminary data.</text>
</comment>
<feature type="signal peptide" evidence="1">
    <location>
        <begin position="1"/>
        <end position="21"/>
    </location>
</feature>
<organism evidence="2 3">
    <name type="scientific">Belnapia arida</name>
    <dbReference type="NCBI Taxonomy" id="2804533"/>
    <lineage>
        <taxon>Bacteria</taxon>
        <taxon>Pseudomonadati</taxon>
        <taxon>Pseudomonadota</taxon>
        <taxon>Alphaproteobacteria</taxon>
        <taxon>Acetobacterales</taxon>
        <taxon>Roseomonadaceae</taxon>
        <taxon>Belnapia</taxon>
    </lineage>
</organism>
<evidence type="ECO:0000313" key="2">
    <source>
        <dbReference type="EMBL" id="MBL6079208.1"/>
    </source>
</evidence>
<protein>
    <submittedName>
        <fullName evidence="2">Uncharacterized protein</fullName>
    </submittedName>
</protein>
<proteinExistence type="predicted"/>
<sequence length="118" mass="11438">MKCIAFASAIAITLAAGAAQAQAPLDGTARAATGGSLVGGGGATIEGGGDNMTITYSTYGAGSGGGMPSQPSLFARFVGSLGDGPALEYLTMAPANPSREAWLVGGGDNAALVYAQPR</sequence>
<keyword evidence="3" id="KW-1185">Reference proteome</keyword>
<evidence type="ECO:0000313" key="3">
    <source>
        <dbReference type="Proteomes" id="UP000660885"/>
    </source>
</evidence>
<keyword evidence="1" id="KW-0732">Signal</keyword>
<name>A0ABS1U3G2_9PROT</name>
<gene>
    <name evidence="2" type="ORF">JMJ56_14410</name>
</gene>
<evidence type="ECO:0000256" key="1">
    <source>
        <dbReference type="SAM" id="SignalP"/>
    </source>
</evidence>
<dbReference type="Proteomes" id="UP000660885">
    <property type="component" value="Unassembled WGS sequence"/>
</dbReference>
<accession>A0ABS1U3G2</accession>
<dbReference type="RefSeq" id="WP_202832452.1">
    <property type="nucleotide sequence ID" value="NZ_JAETWB010000005.1"/>
</dbReference>
<feature type="chain" id="PRO_5047014659" evidence="1">
    <location>
        <begin position="22"/>
        <end position="118"/>
    </location>
</feature>
<dbReference type="EMBL" id="JAETWB010000005">
    <property type="protein sequence ID" value="MBL6079208.1"/>
    <property type="molecule type" value="Genomic_DNA"/>
</dbReference>
<reference evidence="2 3" key="1">
    <citation type="submission" date="2021-01" db="EMBL/GenBank/DDBJ databases">
        <title>Belnapia mucosa sp. nov. and Belnapia arida sp. nov., isolated from the Tabernas Desert (Almeria, Spain).</title>
        <authorList>
            <person name="Molina-Menor E."/>
            <person name="Vidal-Verdu A."/>
            <person name="Calonge A."/>
            <person name="Satari L."/>
            <person name="Pereto J."/>
            <person name="Porcar M."/>
        </authorList>
    </citation>
    <scope>NUCLEOTIDE SEQUENCE [LARGE SCALE GENOMIC DNA]</scope>
    <source>
        <strain evidence="2 3">T18</strain>
    </source>
</reference>